<dbReference type="AlphaFoldDB" id="A0A8T0HCG1"/>
<feature type="chain" id="PRO_5035746095" description="Secreted protein" evidence="1">
    <location>
        <begin position="17"/>
        <end position="83"/>
    </location>
</feature>
<proteinExistence type="predicted"/>
<evidence type="ECO:0000256" key="1">
    <source>
        <dbReference type="SAM" id="SignalP"/>
    </source>
</evidence>
<comment type="caution">
    <text evidence="2">The sequence shown here is derived from an EMBL/GenBank/DDBJ whole genome shotgun (WGS) entry which is preliminary data.</text>
</comment>
<evidence type="ECO:0000313" key="2">
    <source>
        <dbReference type="EMBL" id="KAG0569173.1"/>
    </source>
</evidence>
<evidence type="ECO:0000313" key="3">
    <source>
        <dbReference type="Proteomes" id="UP000822688"/>
    </source>
</evidence>
<reference evidence="2 3" key="1">
    <citation type="submission" date="2020-06" db="EMBL/GenBank/DDBJ databases">
        <title>WGS assembly of Ceratodon purpureus strain R40.</title>
        <authorList>
            <person name="Carey S.B."/>
            <person name="Jenkins J."/>
            <person name="Shu S."/>
            <person name="Lovell J.T."/>
            <person name="Sreedasyam A."/>
            <person name="Maumus F."/>
            <person name="Tiley G.P."/>
            <person name="Fernandez-Pozo N."/>
            <person name="Barry K."/>
            <person name="Chen C."/>
            <person name="Wang M."/>
            <person name="Lipzen A."/>
            <person name="Daum C."/>
            <person name="Saski C.A."/>
            <person name="Payton A.C."/>
            <person name="Mcbreen J.C."/>
            <person name="Conrad R.E."/>
            <person name="Kollar L.M."/>
            <person name="Olsson S."/>
            <person name="Huttunen S."/>
            <person name="Landis J.B."/>
            <person name="Wickett N.J."/>
            <person name="Johnson M.G."/>
            <person name="Rensing S.A."/>
            <person name="Grimwood J."/>
            <person name="Schmutz J."/>
            <person name="Mcdaniel S.F."/>
        </authorList>
    </citation>
    <scope>NUCLEOTIDE SEQUENCE [LARGE SCALE GENOMIC DNA]</scope>
    <source>
        <strain evidence="2 3">R40</strain>
    </source>
</reference>
<gene>
    <name evidence="2" type="ORF">KC19_6G071000</name>
</gene>
<protein>
    <recommendedName>
        <fullName evidence="4">Secreted protein</fullName>
    </recommendedName>
</protein>
<name>A0A8T0HCG1_CERPU</name>
<dbReference type="EMBL" id="CM026427">
    <property type="protein sequence ID" value="KAG0569173.1"/>
    <property type="molecule type" value="Genomic_DNA"/>
</dbReference>
<keyword evidence="1" id="KW-0732">Signal</keyword>
<dbReference type="Proteomes" id="UP000822688">
    <property type="component" value="Chromosome 6"/>
</dbReference>
<evidence type="ECO:0008006" key="4">
    <source>
        <dbReference type="Google" id="ProtNLM"/>
    </source>
</evidence>
<sequence length="83" mass="9416">MTIVCLLFFPHVYLRGDPPTPDVCGTQSRCVFCINSPSPICNNVSTSLIVFFNLHSILLRRRDSSCMEVLVFAFCSLANHYRM</sequence>
<accession>A0A8T0HCG1</accession>
<feature type="signal peptide" evidence="1">
    <location>
        <begin position="1"/>
        <end position="16"/>
    </location>
</feature>
<keyword evidence="3" id="KW-1185">Reference proteome</keyword>
<organism evidence="2 3">
    <name type="scientific">Ceratodon purpureus</name>
    <name type="common">Fire moss</name>
    <name type="synonym">Dicranum purpureum</name>
    <dbReference type="NCBI Taxonomy" id="3225"/>
    <lineage>
        <taxon>Eukaryota</taxon>
        <taxon>Viridiplantae</taxon>
        <taxon>Streptophyta</taxon>
        <taxon>Embryophyta</taxon>
        <taxon>Bryophyta</taxon>
        <taxon>Bryophytina</taxon>
        <taxon>Bryopsida</taxon>
        <taxon>Dicranidae</taxon>
        <taxon>Pseudoditrichales</taxon>
        <taxon>Ditrichaceae</taxon>
        <taxon>Ceratodon</taxon>
    </lineage>
</organism>